<organism evidence="1 2">
    <name type="scientific">Paramecium octaurelia</name>
    <dbReference type="NCBI Taxonomy" id="43137"/>
    <lineage>
        <taxon>Eukaryota</taxon>
        <taxon>Sar</taxon>
        <taxon>Alveolata</taxon>
        <taxon>Ciliophora</taxon>
        <taxon>Intramacronucleata</taxon>
        <taxon>Oligohymenophorea</taxon>
        <taxon>Peniculida</taxon>
        <taxon>Parameciidae</taxon>
        <taxon>Paramecium</taxon>
    </lineage>
</organism>
<comment type="caution">
    <text evidence="1">The sequence shown here is derived from an EMBL/GenBank/DDBJ whole genome shotgun (WGS) entry which is preliminary data.</text>
</comment>
<reference evidence="1" key="1">
    <citation type="submission" date="2021-01" db="EMBL/GenBank/DDBJ databases">
        <authorList>
            <consortium name="Genoscope - CEA"/>
            <person name="William W."/>
        </authorList>
    </citation>
    <scope>NUCLEOTIDE SEQUENCE</scope>
</reference>
<dbReference type="OrthoDB" id="293330at2759"/>
<keyword evidence="2" id="KW-1185">Reference proteome</keyword>
<sequence length="115" mass="13523">MNIDDQDDWYDSNLDQKEIERQIAQTDQQIMINQLEKEGYREGLVRTTEEEEQNLMNKGFNDGFAAAKHQFKVIQTIDLVLQNQKLFSQNIVLKCEQLKTLQNYDQVDLDQLLGN</sequence>
<dbReference type="OMA" id="DDWYDSN"/>
<name>A0A8S1WIY6_PAROT</name>
<protein>
    <recommendedName>
        <fullName evidence="3">Essential protein Yae1 N-terminal domain-containing protein</fullName>
    </recommendedName>
</protein>
<accession>A0A8S1WIY6</accession>
<dbReference type="EMBL" id="CAJJDP010000095">
    <property type="protein sequence ID" value="CAD8189908.1"/>
    <property type="molecule type" value="Genomic_DNA"/>
</dbReference>
<evidence type="ECO:0000313" key="2">
    <source>
        <dbReference type="Proteomes" id="UP000683925"/>
    </source>
</evidence>
<dbReference type="Proteomes" id="UP000683925">
    <property type="component" value="Unassembled WGS sequence"/>
</dbReference>
<evidence type="ECO:0008006" key="3">
    <source>
        <dbReference type="Google" id="ProtNLM"/>
    </source>
</evidence>
<dbReference type="AlphaFoldDB" id="A0A8S1WIY6"/>
<proteinExistence type="predicted"/>
<gene>
    <name evidence="1" type="ORF">POCTA_138.1.T0960067</name>
</gene>
<evidence type="ECO:0000313" key="1">
    <source>
        <dbReference type="EMBL" id="CAD8189908.1"/>
    </source>
</evidence>